<reference evidence="2" key="1">
    <citation type="journal article" date="2020" name="Nature">
        <title>Giant virus diversity and host interactions through global metagenomics.</title>
        <authorList>
            <person name="Schulz F."/>
            <person name="Roux S."/>
            <person name="Paez-Espino D."/>
            <person name="Jungbluth S."/>
            <person name="Walsh D.A."/>
            <person name="Denef V.J."/>
            <person name="McMahon K.D."/>
            <person name="Konstantinidis K.T."/>
            <person name="Eloe-Fadrosh E.A."/>
            <person name="Kyrpides N.C."/>
            <person name="Woyke T."/>
        </authorList>
    </citation>
    <scope>NUCLEOTIDE SEQUENCE</scope>
    <source>
        <strain evidence="2">GVMAG-M-3300009164-40</strain>
    </source>
</reference>
<dbReference type="SUPFAM" id="SSF49899">
    <property type="entry name" value="Concanavalin A-like lectins/glucanases"/>
    <property type="match status" value="1"/>
</dbReference>
<proteinExistence type="predicted"/>
<evidence type="ECO:0000313" key="2">
    <source>
        <dbReference type="EMBL" id="QHT34902.1"/>
    </source>
</evidence>
<evidence type="ECO:0000256" key="1">
    <source>
        <dbReference type="SAM" id="Phobius"/>
    </source>
</evidence>
<protein>
    <recommendedName>
        <fullName evidence="3">LamG-like jellyroll fold domain-containing protein</fullName>
    </recommendedName>
</protein>
<dbReference type="Pfam" id="PF13385">
    <property type="entry name" value="Laminin_G_3"/>
    <property type="match status" value="1"/>
</dbReference>
<dbReference type="AlphaFoldDB" id="A0A6C0F1I8"/>
<name>A0A6C0F1I8_9ZZZZ</name>
<keyword evidence="1" id="KW-1133">Transmembrane helix</keyword>
<keyword evidence="1" id="KW-0812">Transmembrane</keyword>
<dbReference type="EMBL" id="MN739010">
    <property type="protein sequence ID" value="QHT34902.1"/>
    <property type="molecule type" value="Genomic_DNA"/>
</dbReference>
<feature type="transmembrane region" description="Helical" evidence="1">
    <location>
        <begin position="6"/>
        <end position="21"/>
    </location>
</feature>
<accession>A0A6C0F1I8</accession>
<sequence>MDIVTSIVVAAVVIVIAFFYFKNQSNSPNITIQSSITDGKKQVNSNIALPNSVNQKEGMAFSYACWMKVDDFSYRYGKQKVVFTKGPEDLSSMCPALFVDANTNSLIVKLDTFGGVETIPIGNIPAKKWLHVVLAIDQESIDIYINGKLYEHHTLSNIPKQNSDTVRTSVDGGFDGSIASLEYFNYLLKPADVSALAAKPPVPDMTVKDGVGTLPPYFDISWWTRHK</sequence>
<dbReference type="InterPro" id="IPR013320">
    <property type="entry name" value="ConA-like_dom_sf"/>
</dbReference>
<dbReference type="Gene3D" id="2.60.120.200">
    <property type="match status" value="1"/>
</dbReference>
<organism evidence="2">
    <name type="scientific">viral metagenome</name>
    <dbReference type="NCBI Taxonomy" id="1070528"/>
    <lineage>
        <taxon>unclassified sequences</taxon>
        <taxon>metagenomes</taxon>
        <taxon>organismal metagenomes</taxon>
    </lineage>
</organism>
<evidence type="ECO:0008006" key="3">
    <source>
        <dbReference type="Google" id="ProtNLM"/>
    </source>
</evidence>
<keyword evidence="1" id="KW-0472">Membrane</keyword>